<sequence length="278" mass="30384">MADAVTIPTKVDVDEFLLGITERRRDEAHRLIALMREISGLEPVMWGPSIIGFGSQHYRYDTGREGDMPILGFSPRKAQLTLYFDGWDHYSELLPRLGKHKLGVSCLYVNKLDDVDGAVLREMLEQCHARGVAASAAASTPAVGAAEAPATDHVAAYLAAVPPESLDKLDELRALASAAIPDGVETISYGIIGYRIGRKRAKAFVSGWRDHVAVYPLPADDALQAELAPYQRGKGTLWFPLDAPLPATSSRARSRPSHVPDGRTTSWCESRSPPRRGR</sequence>
<dbReference type="RefSeq" id="WP_187721924.1">
    <property type="nucleotide sequence ID" value="NZ_CP060789.1"/>
</dbReference>
<dbReference type="SUPFAM" id="SSF159888">
    <property type="entry name" value="YdhG-like"/>
    <property type="match status" value="1"/>
</dbReference>
<feature type="domain" description="YdhG-like" evidence="2">
    <location>
        <begin position="24"/>
        <end position="126"/>
    </location>
</feature>
<evidence type="ECO:0000256" key="1">
    <source>
        <dbReference type="SAM" id="MobiDB-lite"/>
    </source>
</evidence>
<reference evidence="3 4" key="1">
    <citation type="submission" date="2020-08" db="EMBL/GenBank/DDBJ databases">
        <title>Genome sequence of Tessaracoccus defluvii JCM 17540T.</title>
        <authorList>
            <person name="Hyun D.-W."/>
            <person name="Bae J.-W."/>
        </authorList>
    </citation>
    <scope>NUCLEOTIDE SEQUENCE [LARGE SCALE GENOMIC DNA]</scope>
    <source>
        <strain evidence="3 4">JCM 17540</strain>
    </source>
</reference>
<keyword evidence="4" id="KW-1185">Reference proteome</keyword>
<dbReference type="KEGG" id="tdf:H9L22_05595"/>
<name>A0A7H0H8F9_9ACTN</name>
<dbReference type="Proteomes" id="UP000516117">
    <property type="component" value="Chromosome"/>
</dbReference>
<dbReference type="Pfam" id="PF08818">
    <property type="entry name" value="DUF1801"/>
    <property type="match status" value="2"/>
</dbReference>
<evidence type="ECO:0000259" key="2">
    <source>
        <dbReference type="Pfam" id="PF08818"/>
    </source>
</evidence>
<feature type="domain" description="YdhG-like" evidence="2">
    <location>
        <begin position="168"/>
        <end position="247"/>
    </location>
</feature>
<dbReference type="Gene3D" id="3.90.1150.200">
    <property type="match status" value="1"/>
</dbReference>
<organism evidence="3 4">
    <name type="scientific">Tessaracoccus defluvii</name>
    <dbReference type="NCBI Taxonomy" id="1285901"/>
    <lineage>
        <taxon>Bacteria</taxon>
        <taxon>Bacillati</taxon>
        <taxon>Actinomycetota</taxon>
        <taxon>Actinomycetes</taxon>
        <taxon>Propionibacteriales</taxon>
        <taxon>Propionibacteriaceae</taxon>
        <taxon>Tessaracoccus</taxon>
    </lineage>
</organism>
<accession>A0A7H0H8F9</accession>
<protein>
    <submittedName>
        <fullName evidence="3">DUF1801 domain-containing protein</fullName>
    </submittedName>
</protein>
<gene>
    <name evidence="3" type="ORF">H9L22_05595</name>
</gene>
<proteinExistence type="predicted"/>
<dbReference type="EMBL" id="CP060789">
    <property type="protein sequence ID" value="QNP56825.1"/>
    <property type="molecule type" value="Genomic_DNA"/>
</dbReference>
<dbReference type="InterPro" id="IPR014922">
    <property type="entry name" value="YdhG-like"/>
</dbReference>
<evidence type="ECO:0000313" key="3">
    <source>
        <dbReference type="EMBL" id="QNP56825.1"/>
    </source>
</evidence>
<dbReference type="AlphaFoldDB" id="A0A7H0H8F9"/>
<feature type="region of interest" description="Disordered" evidence="1">
    <location>
        <begin position="247"/>
        <end position="278"/>
    </location>
</feature>
<evidence type="ECO:0000313" key="4">
    <source>
        <dbReference type="Proteomes" id="UP000516117"/>
    </source>
</evidence>